<feature type="region of interest" description="Disordered" evidence="1">
    <location>
        <begin position="30"/>
        <end position="59"/>
    </location>
</feature>
<sequence>MGGRLLVGAMVIASVSLVNCSSFDGADGSPATALEQDASTDGPIVEGVPAPAGCDPTVEPKNSPKCVVNDYGVFVDGTTGNDSNAGTKESPVKTIGAARRSCVLGACAQFHRDADAGDRREAVRLTVVNGPASRAAALPTAHASWRESPFACASSCTRGDDEVCAWTHLPWLGAKSTVGNAYGRYATHPRPHRRAAVTSARNRARAFGRWGEA</sequence>
<accession>A0A0K1PMJ0</accession>
<dbReference type="AlphaFoldDB" id="A0A0K1PMJ0"/>
<dbReference type="KEGG" id="llu:AKJ09_01402"/>
<evidence type="ECO:0008006" key="5">
    <source>
        <dbReference type="Google" id="ProtNLM"/>
    </source>
</evidence>
<dbReference type="Proteomes" id="UP000064967">
    <property type="component" value="Chromosome"/>
</dbReference>
<evidence type="ECO:0000256" key="2">
    <source>
        <dbReference type="SAM" id="SignalP"/>
    </source>
</evidence>
<gene>
    <name evidence="3" type="ORF">AKJ09_01402</name>
</gene>
<organism evidence="3 4">
    <name type="scientific">Labilithrix luteola</name>
    <dbReference type="NCBI Taxonomy" id="1391654"/>
    <lineage>
        <taxon>Bacteria</taxon>
        <taxon>Pseudomonadati</taxon>
        <taxon>Myxococcota</taxon>
        <taxon>Polyangia</taxon>
        <taxon>Polyangiales</taxon>
        <taxon>Labilitrichaceae</taxon>
        <taxon>Labilithrix</taxon>
    </lineage>
</organism>
<evidence type="ECO:0000313" key="4">
    <source>
        <dbReference type="Proteomes" id="UP000064967"/>
    </source>
</evidence>
<reference evidence="3 4" key="1">
    <citation type="submission" date="2015-08" db="EMBL/GenBank/DDBJ databases">
        <authorList>
            <person name="Babu N.S."/>
            <person name="Beckwith C.J."/>
            <person name="Beseler K.G."/>
            <person name="Brison A."/>
            <person name="Carone J.V."/>
            <person name="Caskin T.P."/>
            <person name="Diamond M."/>
            <person name="Durham M.E."/>
            <person name="Foxe J.M."/>
            <person name="Go M."/>
            <person name="Henderson B.A."/>
            <person name="Jones I.B."/>
            <person name="McGettigan J.A."/>
            <person name="Micheletti S.J."/>
            <person name="Nasrallah M.E."/>
            <person name="Ortiz D."/>
            <person name="Piller C.R."/>
            <person name="Privatt S.R."/>
            <person name="Schneider S.L."/>
            <person name="Sharp S."/>
            <person name="Smith T.C."/>
            <person name="Stanton J.D."/>
            <person name="Ullery H.E."/>
            <person name="Wilson R.J."/>
            <person name="Serrano M.G."/>
            <person name="Buck G."/>
            <person name="Lee V."/>
            <person name="Wang Y."/>
            <person name="Carvalho R."/>
            <person name="Voegtly L."/>
            <person name="Shi R."/>
            <person name="Duckworth R."/>
            <person name="Johnson A."/>
            <person name="Loviza R."/>
            <person name="Walstead R."/>
            <person name="Shah Z."/>
            <person name="Kiflezghi M."/>
            <person name="Wade K."/>
            <person name="Ball S.L."/>
            <person name="Bradley K.W."/>
            <person name="Asai D.J."/>
            <person name="Bowman C.A."/>
            <person name="Russell D.A."/>
            <person name="Pope W.H."/>
            <person name="Jacobs-Sera D."/>
            <person name="Hendrix R.W."/>
            <person name="Hatfull G.F."/>
        </authorList>
    </citation>
    <scope>NUCLEOTIDE SEQUENCE [LARGE SCALE GENOMIC DNA]</scope>
    <source>
        <strain evidence="3 4">DSM 27648</strain>
    </source>
</reference>
<evidence type="ECO:0000256" key="1">
    <source>
        <dbReference type="SAM" id="MobiDB-lite"/>
    </source>
</evidence>
<feature type="signal peptide" evidence="2">
    <location>
        <begin position="1"/>
        <end position="20"/>
    </location>
</feature>
<evidence type="ECO:0000313" key="3">
    <source>
        <dbReference type="EMBL" id="AKU94738.1"/>
    </source>
</evidence>
<keyword evidence="4" id="KW-1185">Reference proteome</keyword>
<proteinExistence type="predicted"/>
<name>A0A0K1PMJ0_9BACT</name>
<protein>
    <recommendedName>
        <fullName evidence="5">Lipoprotein</fullName>
    </recommendedName>
</protein>
<keyword evidence="2" id="KW-0732">Signal</keyword>
<dbReference type="EMBL" id="CP012333">
    <property type="protein sequence ID" value="AKU94738.1"/>
    <property type="molecule type" value="Genomic_DNA"/>
</dbReference>
<dbReference type="STRING" id="1391654.AKJ09_01402"/>
<feature type="chain" id="PRO_5005465693" description="Lipoprotein" evidence="2">
    <location>
        <begin position="21"/>
        <end position="213"/>
    </location>
</feature>